<evidence type="ECO:0000313" key="3">
    <source>
        <dbReference type="EMBL" id="ELT98534.1"/>
    </source>
</evidence>
<feature type="transmembrane region" description="Helical" evidence="2">
    <location>
        <begin position="73"/>
        <end position="91"/>
    </location>
</feature>
<evidence type="ECO:0000256" key="2">
    <source>
        <dbReference type="SAM" id="Phobius"/>
    </source>
</evidence>
<feature type="compositionally biased region" description="Basic and acidic residues" evidence="1">
    <location>
        <begin position="282"/>
        <end position="302"/>
    </location>
</feature>
<reference evidence="4" key="3">
    <citation type="submission" date="2015-06" db="UniProtKB">
        <authorList>
            <consortium name="EnsemblMetazoa"/>
        </authorList>
    </citation>
    <scope>IDENTIFICATION</scope>
</reference>
<dbReference type="EMBL" id="KB307841">
    <property type="protein sequence ID" value="ELT98534.1"/>
    <property type="molecule type" value="Genomic_DNA"/>
</dbReference>
<feature type="region of interest" description="Disordered" evidence="1">
    <location>
        <begin position="173"/>
        <end position="322"/>
    </location>
</feature>
<dbReference type="Proteomes" id="UP000014760">
    <property type="component" value="Unassembled WGS sequence"/>
</dbReference>
<keyword evidence="2" id="KW-1133">Transmembrane helix</keyword>
<proteinExistence type="predicted"/>
<gene>
    <name evidence="3" type="ORF">CAPTEDRAFT_225327</name>
</gene>
<keyword evidence="5" id="KW-1185">Reference proteome</keyword>
<name>R7TXS3_CAPTE</name>
<organism evidence="3">
    <name type="scientific">Capitella teleta</name>
    <name type="common">Polychaete worm</name>
    <dbReference type="NCBI Taxonomy" id="283909"/>
    <lineage>
        <taxon>Eukaryota</taxon>
        <taxon>Metazoa</taxon>
        <taxon>Spiralia</taxon>
        <taxon>Lophotrochozoa</taxon>
        <taxon>Annelida</taxon>
        <taxon>Polychaeta</taxon>
        <taxon>Sedentaria</taxon>
        <taxon>Scolecida</taxon>
        <taxon>Capitellidae</taxon>
        <taxon>Capitella</taxon>
    </lineage>
</organism>
<dbReference type="EnsemblMetazoa" id="CapteT225327">
    <property type="protein sequence ID" value="CapteP225327"/>
    <property type="gene ID" value="CapteG225327"/>
</dbReference>
<feature type="compositionally biased region" description="Basic and acidic residues" evidence="1">
    <location>
        <begin position="233"/>
        <end position="250"/>
    </location>
</feature>
<dbReference type="OrthoDB" id="6288586at2759"/>
<sequence length="407" mass="44448">MQPSMSHASVDPAEFERQRYMHQMHRRSMPPRCNPIGIIFMVLCLGMVFIGLTMTVIAHWPGNSSIGENPLKIAGPCLLAIGGVAFIAGMVRICTWQEAKKVEWQSTMQQIAQSRSAMHNQMIREQYQEEEDDQSQMYLSHGQSMDIKPGPGILKTPSISTYGKGSEYGEDYNNYQYGDQGGGGGYNQEGVGYKPNPQQPAYNTGVSVEPSATDYEGQVPVPVRQITKKKPRPSPDRIPDKEVLVQEEQRQMQSYPSQEGFDMFQGGEQKPTTKPRSKKKKQPEATRDSSHSNVGYEHDHHAPAGYYGNSPQTPASQYSYSDQGASPLAGAGGLGLAGAGGGLAGMGGMGVSPGMEQQLKINIRAQPNTAVHITPGTYHTTPTQPHKPYNQRLNMSQASVASAETEI</sequence>
<reference evidence="5" key="1">
    <citation type="submission" date="2012-12" db="EMBL/GenBank/DDBJ databases">
        <authorList>
            <person name="Hellsten U."/>
            <person name="Grimwood J."/>
            <person name="Chapman J.A."/>
            <person name="Shapiro H."/>
            <person name="Aerts A."/>
            <person name="Otillar R.P."/>
            <person name="Terry A.Y."/>
            <person name="Boore J.L."/>
            <person name="Simakov O."/>
            <person name="Marletaz F."/>
            <person name="Cho S.-J."/>
            <person name="Edsinger-Gonzales E."/>
            <person name="Havlak P."/>
            <person name="Kuo D.-H."/>
            <person name="Larsson T."/>
            <person name="Lv J."/>
            <person name="Arendt D."/>
            <person name="Savage R."/>
            <person name="Osoegawa K."/>
            <person name="de Jong P."/>
            <person name="Lindberg D.R."/>
            <person name="Seaver E.C."/>
            <person name="Weisblat D.A."/>
            <person name="Putnam N.H."/>
            <person name="Grigoriev I.V."/>
            <person name="Rokhsar D.S."/>
        </authorList>
    </citation>
    <scope>NUCLEOTIDE SEQUENCE</scope>
    <source>
        <strain evidence="5">I ESC-2004</strain>
    </source>
</reference>
<dbReference type="EMBL" id="AMQN01010437">
    <property type="status" value="NOT_ANNOTATED_CDS"/>
    <property type="molecule type" value="Genomic_DNA"/>
</dbReference>
<dbReference type="AlphaFoldDB" id="R7TXS3"/>
<keyword evidence="2" id="KW-0812">Transmembrane</keyword>
<reference evidence="3 5" key="2">
    <citation type="journal article" date="2013" name="Nature">
        <title>Insights into bilaterian evolution from three spiralian genomes.</title>
        <authorList>
            <person name="Simakov O."/>
            <person name="Marletaz F."/>
            <person name="Cho S.J."/>
            <person name="Edsinger-Gonzales E."/>
            <person name="Havlak P."/>
            <person name="Hellsten U."/>
            <person name="Kuo D.H."/>
            <person name="Larsson T."/>
            <person name="Lv J."/>
            <person name="Arendt D."/>
            <person name="Savage R."/>
            <person name="Osoegawa K."/>
            <person name="de Jong P."/>
            <person name="Grimwood J."/>
            <person name="Chapman J.A."/>
            <person name="Shapiro H."/>
            <person name="Aerts A."/>
            <person name="Otillar R.P."/>
            <person name="Terry A.Y."/>
            <person name="Boore J.L."/>
            <person name="Grigoriev I.V."/>
            <person name="Lindberg D.R."/>
            <person name="Seaver E.C."/>
            <person name="Weisblat D.A."/>
            <person name="Putnam N.H."/>
            <person name="Rokhsar D.S."/>
        </authorList>
    </citation>
    <scope>NUCLEOTIDE SEQUENCE</scope>
    <source>
        <strain evidence="3 5">I ESC-2004</strain>
    </source>
</reference>
<keyword evidence="2" id="KW-0472">Membrane</keyword>
<evidence type="ECO:0000313" key="5">
    <source>
        <dbReference type="Proteomes" id="UP000014760"/>
    </source>
</evidence>
<feature type="transmembrane region" description="Helical" evidence="2">
    <location>
        <begin position="36"/>
        <end position="61"/>
    </location>
</feature>
<evidence type="ECO:0000256" key="1">
    <source>
        <dbReference type="SAM" id="MobiDB-lite"/>
    </source>
</evidence>
<dbReference type="HOGENOM" id="CLU_676604_0_0_1"/>
<accession>R7TXS3</accession>
<evidence type="ECO:0000313" key="4">
    <source>
        <dbReference type="EnsemblMetazoa" id="CapteP225327"/>
    </source>
</evidence>
<protein>
    <submittedName>
        <fullName evidence="3 4">Uncharacterized protein</fullName>
    </submittedName>
</protein>
<feature type="compositionally biased region" description="Polar residues" evidence="1">
    <location>
        <begin position="309"/>
        <end position="322"/>
    </location>
</feature>